<name>A0AAP8FY30_STRMC</name>
<proteinExistence type="predicted"/>
<dbReference type="Gene3D" id="1.10.10.10">
    <property type="entry name" value="Winged helix-like DNA-binding domain superfamily/Winged helix DNA-binding domain"/>
    <property type="match status" value="1"/>
</dbReference>
<dbReference type="GO" id="GO:0003700">
    <property type="term" value="F:DNA-binding transcription factor activity"/>
    <property type="evidence" value="ECO:0007669"/>
    <property type="project" value="InterPro"/>
</dbReference>
<keyword evidence="2" id="KW-0238">DNA-binding</keyword>
<accession>A0AAP8FY30</accession>
<gene>
    <name evidence="6" type="ORF">CS009_09810</name>
</gene>
<dbReference type="PANTHER" id="PTHR30514:SF21">
    <property type="entry name" value="RPIR-FAMILY TRANSCRIPTIONAL REGULATOR"/>
    <property type="match status" value="1"/>
</dbReference>
<keyword evidence="1" id="KW-0805">Transcription regulation</keyword>
<dbReference type="PANTHER" id="PTHR30514">
    <property type="entry name" value="GLUCOKINASE"/>
    <property type="match status" value="1"/>
</dbReference>
<dbReference type="CDD" id="cd05013">
    <property type="entry name" value="SIS_RpiR"/>
    <property type="match status" value="1"/>
</dbReference>
<dbReference type="InterPro" id="IPR001347">
    <property type="entry name" value="SIS_dom"/>
</dbReference>
<evidence type="ECO:0000256" key="3">
    <source>
        <dbReference type="ARBA" id="ARBA00023163"/>
    </source>
</evidence>
<dbReference type="InterPro" id="IPR036388">
    <property type="entry name" value="WH-like_DNA-bd_sf"/>
</dbReference>
<dbReference type="Pfam" id="PF01380">
    <property type="entry name" value="SIS"/>
    <property type="match status" value="1"/>
</dbReference>
<sequence length="254" mass="28841">MTKNKHLTETETYTWTHLNNKFKEISLLSISDASELLNVSTATITRTLQKKGYTGFSDFKHDIKDKKQDSLSILKNNKITDEIKISVLKSYQEVTKTLNDLDLDTLEKAILKLQSSRKITIFARGFSELLATEMQTKFLLLGYYTELHTDPNIIRKVSTRLDSDDCIVIVSLNGETKELQDAAKICQKNNATIILLSANPSGSLSNYTPLKLFGFKTELTYFPDVEVHSRLPLYIIARLLLDTLAAKQNEPKNF</sequence>
<reference evidence="6 7" key="1">
    <citation type="submission" date="2017-10" db="EMBL/GenBank/DDBJ databases">
        <title>Whole-genome sequence of three Streptococcus macedonicus strains isolated from Italian cheeses of the Veneto region.</title>
        <authorList>
            <person name="Treu L."/>
            <person name="De Diego-Diaz B."/>
            <person name="Papadimitriou K."/>
            <person name="Tsakalidou E."/>
            <person name="Corich V."/>
            <person name="Giacomini A."/>
        </authorList>
    </citation>
    <scope>NUCLEOTIDE SEQUENCE [LARGE SCALE GENOMIC DNA]</scope>
    <source>
        <strain evidence="6 7">19AS</strain>
    </source>
</reference>
<evidence type="ECO:0000259" key="4">
    <source>
        <dbReference type="PROSITE" id="PS51071"/>
    </source>
</evidence>
<dbReference type="PROSITE" id="PS51464">
    <property type="entry name" value="SIS"/>
    <property type="match status" value="1"/>
</dbReference>
<dbReference type="SUPFAM" id="SSF46689">
    <property type="entry name" value="Homeodomain-like"/>
    <property type="match status" value="1"/>
</dbReference>
<dbReference type="RefSeq" id="WP_099421323.1">
    <property type="nucleotide sequence ID" value="NZ_PEBN01000052.1"/>
</dbReference>
<dbReference type="AlphaFoldDB" id="A0AAP8FY30"/>
<dbReference type="GO" id="GO:0003677">
    <property type="term" value="F:DNA binding"/>
    <property type="evidence" value="ECO:0007669"/>
    <property type="project" value="UniProtKB-KW"/>
</dbReference>
<dbReference type="InterPro" id="IPR000281">
    <property type="entry name" value="HTH_RpiR"/>
</dbReference>
<feature type="domain" description="HTH rpiR-type" evidence="4">
    <location>
        <begin position="1"/>
        <end position="70"/>
    </location>
</feature>
<evidence type="ECO:0000256" key="1">
    <source>
        <dbReference type="ARBA" id="ARBA00023015"/>
    </source>
</evidence>
<dbReference type="Pfam" id="PF01418">
    <property type="entry name" value="HTH_6"/>
    <property type="match status" value="1"/>
</dbReference>
<evidence type="ECO:0000259" key="5">
    <source>
        <dbReference type="PROSITE" id="PS51464"/>
    </source>
</evidence>
<dbReference type="PROSITE" id="PS51071">
    <property type="entry name" value="HTH_RPIR"/>
    <property type="match status" value="1"/>
</dbReference>
<dbReference type="GO" id="GO:0097367">
    <property type="term" value="F:carbohydrate derivative binding"/>
    <property type="evidence" value="ECO:0007669"/>
    <property type="project" value="InterPro"/>
</dbReference>
<feature type="domain" description="SIS" evidence="5">
    <location>
        <begin position="109"/>
        <end position="251"/>
    </location>
</feature>
<dbReference type="InterPro" id="IPR035472">
    <property type="entry name" value="RpiR-like_SIS"/>
</dbReference>
<dbReference type="Proteomes" id="UP000221763">
    <property type="component" value="Unassembled WGS sequence"/>
</dbReference>
<evidence type="ECO:0000313" key="6">
    <source>
        <dbReference type="EMBL" id="PHV56036.1"/>
    </source>
</evidence>
<dbReference type="InterPro" id="IPR009057">
    <property type="entry name" value="Homeodomain-like_sf"/>
</dbReference>
<dbReference type="InterPro" id="IPR047640">
    <property type="entry name" value="RpiR-like"/>
</dbReference>
<evidence type="ECO:0000256" key="2">
    <source>
        <dbReference type="ARBA" id="ARBA00023125"/>
    </source>
</evidence>
<comment type="caution">
    <text evidence="6">The sequence shown here is derived from an EMBL/GenBank/DDBJ whole genome shotgun (WGS) entry which is preliminary data.</text>
</comment>
<dbReference type="GO" id="GO:1901135">
    <property type="term" value="P:carbohydrate derivative metabolic process"/>
    <property type="evidence" value="ECO:0007669"/>
    <property type="project" value="InterPro"/>
</dbReference>
<dbReference type="InterPro" id="IPR046348">
    <property type="entry name" value="SIS_dom_sf"/>
</dbReference>
<protein>
    <submittedName>
        <fullName evidence="6">RpiR family transcriptional regulator</fullName>
    </submittedName>
</protein>
<keyword evidence="3" id="KW-0804">Transcription</keyword>
<dbReference type="SUPFAM" id="SSF53697">
    <property type="entry name" value="SIS domain"/>
    <property type="match status" value="1"/>
</dbReference>
<dbReference type="Gene3D" id="3.40.50.10490">
    <property type="entry name" value="Glucose-6-phosphate isomerase like protein, domain 1"/>
    <property type="match status" value="1"/>
</dbReference>
<evidence type="ECO:0000313" key="7">
    <source>
        <dbReference type="Proteomes" id="UP000221763"/>
    </source>
</evidence>
<organism evidence="6 7">
    <name type="scientific">Streptococcus macedonicus</name>
    <name type="common">Streptococcus gallolyticus macedonicus</name>
    <dbReference type="NCBI Taxonomy" id="59310"/>
    <lineage>
        <taxon>Bacteria</taxon>
        <taxon>Bacillati</taxon>
        <taxon>Bacillota</taxon>
        <taxon>Bacilli</taxon>
        <taxon>Lactobacillales</taxon>
        <taxon>Streptococcaceae</taxon>
        <taxon>Streptococcus</taxon>
    </lineage>
</organism>
<dbReference type="EMBL" id="PEBN01000052">
    <property type="protein sequence ID" value="PHV56036.1"/>
    <property type="molecule type" value="Genomic_DNA"/>
</dbReference>